<dbReference type="HAMAP" id="MF_01987">
    <property type="entry name" value="Ribokinase"/>
    <property type="match status" value="1"/>
</dbReference>
<feature type="binding site" evidence="9">
    <location>
        <position position="305"/>
    </location>
    <ligand>
        <name>K(+)</name>
        <dbReference type="ChEBI" id="CHEBI:29103"/>
    </ligand>
</feature>
<evidence type="ECO:0000256" key="3">
    <source>
        <dbReference type="ARBA" id="ARBA00022741"/>
    </source>
</evidence>
<comment type="catalytic activity">
    <reaction evidence="9">
        <text>D-ribose + ATP = D-ribose 5-phosphate + ADP + H(+)</text>
        <dbReference type="Rhea" id="RHEA:13697"/>
        <dbReference type="ChEBI" id="CHEBI:15378"/>
        <dbReference type="ChEBI" id="CHEBI:30616"/>
        <dbReference type="ChEBI" id="CHEBI:47013"/>
        <dbReference type="ChEBI" id="CHEBI:78346"/>
        <dbReference type="ChEBI" id="CHEBI:456216"/>
        <dbReference type="EC" id="2.7.1.15"/>
    </reaction>
</comment>
<evidence type="ECO:0000256" key="9">
    <source>
        <dbReference type="HAMAP-Rule" id="MF_01987"/>
    </source>
</evidence>
<comment type="activity regulation">
    <text evidence="9">Activated by a monovalent cation that binds near, but not in, the active site. The most likely occupant of the site in vivo is potassium. Ion binding induces a conformational change that may alter substrate affinity.</text>
</comment>
<evidence type="ECO:0000256" key="6">
    <source>
        <dbReference type="ARBA" id="ARBA00022842"/>
    </source>
</evidence>
<dbReference type="GO" id="GO:0005524">
    <property type="term" value="F:ATP binding"/>
    <property type="evidence" value="ECO:0007669"/>
    <property type="project" value="UniProtKB-UniRule"/>
</dbReference>
<feature type="binding site" evidence="9">
    <location>
        <begin position="49"/>
        <end position="53"/>
    </location>
    <ligand>
        <name>substrate</name>
    </ligand>
</feature>
<comment type="caution">
    <text evidence="9">Lacks conserved residue(s) required for the propagation of feature annotation.</text>
</comment>
<feature type="binding site" evidence="9">
    <location>
        <position position="195"/>
    </location>
    <ligand>
        <name>ATP</name>
        <dbReference type="ChEBI" id="CHEBI:30616"/>
    </ligand>
</feature>
<dbReference type="STRING" id="42256.RradSPS_0845"/>
<dbReference type="UniPathway" id="UPA00916">
    <property type="reaction ID" value="UER00889"/>
</dbReference>
<dbReference type="eggNOG" id="COG0524">
    <property type="taxonomic scope" value="Bacteria"/>
</dbReference>
<keyword evidence="3 9" id="KW-0547">Nucleotide-binding</keyword>
<dbReference type="KEGG" id="rrd:RradSPS_0845"/>
<dbReference type="EC" id="2.7.1.15" evidence="9"/>
<evidence type="ECO:0000313" key="13">
    <source>
        <dbReference type="Proteomes" id="UP000025229"/>
    </source>
</evidence>
<name>A0A023X1D9_RUBRA</name>
<feature type="binding site" evidence="9">
    <location>
        <position position="268"/>
    </location>
    <ligand>
        <name>K(+)</name>
        <dbReference type="ChEBI" id="CHEBI:29103"/>
    </ligand>
</feature>
<dbReference type="OrthoDB" id="9775849at2"/>
<proteinExistence type="inferred from homology"/>
<protein>
    <recommendedName>
        <fullName evidence="9">Ribokinase</fullName>
        <shortName evidence="9">RK</shortName>
        <ecNumber evidence="9">2.7.1.15</ecNumber>
    </recommendedName>
</protein>
<dbReference type="GO" id="GO:0019303">
    <property type="term" value="P:D-ribose catabolic process"/>
    <property type="evidence" value="ECO:0007669"/>
    <property type="project" value="UniProtKB-UniRule"/>
</dbReference>
<evidence type="ECO:0000313" key="12">
    <source>
        <dbReference type="EMBL" id="MDX5893538.1"/>
    </source>
</evidence>
<sequence>MSDAGPSAPAGASVFVLGSVNRDFVLKVARRPGPGETVTDATLERHNGGKGANQAVAAARAGASVALLACVGEDAIGEEPVRSVGRAGVDVSLVKRVSGVTSGAAFITVTPDGENAITVAPGANRHLFPEDVDAVRERLSDAGVVVAQMEIPPETVARAGLLARESGARFVLNFAPPRPEAPRSVVRAADPLVVNEHEAAFLLGGDRPVRGARDALGAARDLLGLGPNSAVITLGPEGAVFAEARGSNGSSVASGHLPAPPVEPVDTTGAGDTFVGTLAAHLARGASLEEAVEAAVRAGSEAVTREGARG</sequence>
<comment type="cofactor">
    <cofactor evidence="9">
        <name>Mg(2+)</name>
        <dbReference type="ChEBI" id="CHEBI:18420"/>
    </cofactor>
    <text evidence="9">Requires a divalent cation, most likely magnesium in vivo, as an electrophilic catalyst to aid phosphoryl group transfer. It is the chelate of the metal and the nucleotide that is the actual substrate.</text>
</comment>
<dbReference type="PRINTS" id="PR00990">
    <property type="entry name" value="RIBOKINASE"/>
</dbReference>
<feature type="binding site" evidence="9">
    <location>
        <position position="150"/>
    </location>
    <ligand>
        <name>substrate</name>
    </ligand>
</feature>
<dbReference type="GO" id="GO:0005829">
    <property type="term" value="C:cytosol"/>
    <property type="evidence" value="ECO:0007669"/>
    <property type="project" value="TreeGrafter"/>
</dbReference>
<dbReference type="PANTHER" id="PTHR10584:SF166">
    <property type="entry name" value="RIBOKINASE"/>
    <property type="match status" value="1"/>
</dbReference>
<dbReference type="GO" id="GO:0004747">
    <property type="term" value="F:ribokinase activity"/>
    <property type="evidence" value="ECO:0007669"/>
    <property type="project" value="UniProtKB-UniRule"/>
</dbReference>
<dbReference type="Gene3D" id="3.40.1190.20">
    <property type="match status" value="1"/>
</dbReference>
<comment type="pathway">
    <text evidence="9">Carbohydrate metabolism; D-ribose degradation; D-ribose 5-phosphate from beta-D-ribopyranose: step 2/2.</text>
</comment>
<dbReference type="RefSeq" id="WP_038680925.1">
    <property type="nucleotide sequence ID" value="NZ_CP007514.1"/>
</dbReference>
<comment type="function">
    <text evidence="9">Catalyzes the phosphorylation of ribose at O-5 in a reaction requiring ATP and magnesium. The resulting D-ribose-5-phosphate can then be used either for sythesis of nucleotides, histidine, and tryptophan, or as a component of the pentose phosphate pathway.</text>
</comment>
<feature type="binding site" evidence="9">
    <location>
        <begin position="233"/>
        <end position="238"/>
    </location>
    <ligand>
        <name>ATP</name>
        <dbReference type="ChEBI" id="CHEBI:30616"/>
    </ligand>
</feature>
<evidence type="ECO:0000259" key="10">
    <source>
        <dbReference type="Pfam" id="PF00294"/>
    </source>
</evidence>
<comment type="similarity">
    <text evidence="9">Belongs to the carbohydrate kinase PfkB family. Ribokinase subfamily.</text>
</comment>
<dbReference type="Proteomes" id="UP001281130">
    <property type="component" value="Unassembled WGS sequence"/>
</dbReference>
<keyword evidence="13" id="KW-1185">Reference proteome</keyword>
<feature type="binding site" evidence="9">
    <location>
        <position position="266"/>
    </location>
    <ligand>
        <name>K(+)</name>
        <dbReference type="ChEBI" id="CHEBI:29103"/>
    </ligand>
</feature>
<feature type="binding site" evidence="9">
    <location>
        <position position="272"/>
    </location>
    <ligand>
        <name>substrate</name>
    </ligand>
</feature>
<evidence type="ECO:0000313" key="11">
    <source>
        <dbReference type="EMBL" id="AHY46128.1"/>
    </source>
</evidence>
<reference evidence="11 13" key="1">
    <citation type="submission" date="2014-03" db="EMBL/GenBank/DDBJ databases">
        <title>Complete genome sequence of the Radio-Resistant Rubrobacter radiotolerans RSPS-4.</title>
        <authorList>
            <person name="Egas C.C."/>
            <person name="Barroso C.C."/>
            <person name="Froufe H.J.C."/>
            <person name="Pacheco J.J."/>
            <person name="Albuquerque L.L."/>
            <person name="da Costa M.M.S."/>
        </authorList>
    </citation>
    <scope>NUCLEOTIDE SEQUENCE [LARGE SCALE GENOMIC DNA]</scope>
    <source>
        <strain evidence="11 13">RSPS-4</strain>
    </source>
</reference>
<dbReference type="CDD" id="cd01174">
    <property type="entry name" value="ribokinase"/>
    <property type="match status" value="1"/>
</dbReference>
<evidence type="ECO:0000256" key="7">
    <source>
        <dbReference type="ARBA" id="ARBA00022958"/>
    </source>
</evidence>
<dbReference type="EMBL" id="CP007514">
    <property type="protein sequence ID" value="AHY46128.1"/>
    <property type="molecule type" value="Genomic_DNA"/>
</dbReference>
<evidence type="ECO:0000256" key="1">
    <source>
        <dbReference type="ARBA" id="ARBA00022679"/>
    </source>
</evidence>
<keyword evidence="2 9" id="KW-0479">Metal-binding</keyword>
<dbReference type="HOGENOM" id="CLU_027634_2_0_11"/>
<keyword evidence="7 9" id="KW-0630">Potassium</keyword>
<feature type="domain" description="Carbohydrate kinase PfkB" evidence="10">
    <location>
        <begin position="13"/>
        <end position="309"/>
    </location>
</feature>
<comment type="subunit">
    <text evidence="9">Homodimer.</text>
</comment>
<keyword evidence="4 9" id="KW-0418">Kinase</keyword>
<dbReference type="InterPro" id="IPR029056">
    <property type="entry name" value="Ribokinase-like"/>
</dbReference>
<dbReference type="InterPro" id="IPR011877">
    <property type="entry name" value="Ribokinase"/>
</dbReference>
<keyword evidence="1 9" id="KW-0808">Transferase</keyword>
<feature type="binding site" evidence="9">
    <location>
        <position position="307"/>
    </location>
    <ligand>
        <name>K(+)</name>
        <dbReference type="ChEBI" id="CHEBI:29103"/>
    </ligand>
</feature>
<accession>A0A023X1D9</accession>
<evidence type="ECO:0000256" key="5">
    <source>
        <dbReference type="ARBA" id="ARBA00022840"/>
    </source>
</evidence>
<keyword evidence="8 9" id="KW-0119">Carbohydrate metabolism</keyword>
<comment type="subcellular location">
    <subcellularLocation>
        <location evidence="9">Cytoplasm</location>
    </subcellularLocation>
</comment>
<dbReference type="SUPFAM" id="SSF53613">
    <property type="entry name" value="Ribokinase-like"/>
    <property type="match status" value="1"/>
</dbReference>
<feature type="active site" description="Proton acceptor" evidence="9">
    <location>
        <position position="272"/>
    </location>
</feature>
<organism evidence="11 13">
    <name type="scientific">Rubrobacter radiotolerans</name>
    <name type="common">Arthrobacter radiotolerans</name>
    <dbReference type="NCBI Taxonomy" id="42256"/>
    <lineage>
        <taxon>Bacteria</taxon>
        <taxon>Bacillati</taxon>
        <taxon>Actinomycetota</taxon>
        <taxon>Rubrobacteria</taxon>
        <taxon>Rubrobacterales</taxon>
        <taxon>Rubrobacteraceae</taxon>
        <taxon>Rubrobacter</taxon>
    </lineage>
</organism>
<dbReference type="Pfam" id="PF00294">
    <property type="entry name" value="PfkB"/>
    <property type="match status" value="1"/>
</dbReference>
<reference evidence="12" key="2">
    <citation type="submission" date="2023-11" db="EMBL/GenBank/DDBJ databases">
        <title>MicrobeMod: A computational toolkit for identifying prokaryotic methylation and restriction-modification with nanopore sequencing.</title>
        <authorList>
            <person name="Crits-Christoph A."/>
            <person name="Kang S.C."/>
            <person name="Lee H."/>
            <person name="Ostrov N."/>
        </authorList>
    </citation>
    <scope>NUCLEOTIDE SEQUENCE</scope>
    <source>
        <strain evidence="12">ATCC 51242</strain>
    </source>
</reference>
<dbReference type="InterPro" id="IPR002139">
    <property type="entry name" value="Ribo/fructo_kinase"/>
</dbReference>
<dbReference type="Proteomes" id="UP000025229">
    <property type="component" value="Chromosome"/>
</dbReference>
<evidence type="ECO:0000256" key="8">
    <source>
        <dbReference type="ARBA" id="ARBA00023277"/>
    </source>
</evidence>
<feature type="binding site" evidence="9">
    <location>
        <begin position="271"/>
        <end position="272"/>
    </location>
    <ligand>
        <name>ATP</name>
        <dbReference type="ChEBI" id="CHEBI:30616"/>
    </ligand>
</feature>
<feature type="binding site" evidence="9">
    <location>
        <begin position="21"/>
        <end position="23"/>
    </location>
    <ligand>
        <name>substrate</name>
    </ligand>
</feature>
<keyword evidence="6 9" id="KW-0460">Magnesium</keyword>
<keyword evidence="9" id="KW-0963">Cytoplasm</keyword>
<gene>
    <name evidence="9" type="primary">rbsK</name>
    <name evidence="11" type="ORF">RradSPS_0845</name>
    <name evidence="12" type="ORF">SIL72_05785</name>
</gene>
<dbReference type="EMBL" id="JAWXXX010000001">
    <property type="protein sequence ID" value="MDX5893538.1"/>
    <property type="molecule type" value="Genomic_DNA"/>
</dbReference>
<dbReference type="GO" id="GO:0046872">
    <property type="term" value="F:metal ion binding"/>
    <property type="evidence" value="ECO:0007669"/>
    <property type="project" value="UniProtKB-KW"/>
</dbReference>
<dbReference type="PATRIC" id="fig|42256.3.peg.857"/>
<keyword evidence="5 9" id="KW-0067">ATP-binding</keyword>
<dbReference type="InterPro" id="IPR011611">
    <property type="entry name" value="PfkB_dom"/>
</dbReference>
<dbReference type="AlphaFoldDB" id="A0A023X1D9"/>
<dbReference type="PANTHER" id="PTHR10584">
    <property type="entry name" value="SUGAR KINASE"/>
    <property type="match status" value="1"/>
</dbReference>
<feature type="binding site" evidence="9">
    <location>
        <position position="302"/>
    </location>
    <ligand>
        <name>K(+)</name>
        <dbReference type="ChEBI" id="CHEBI:29103"/>
    </ligand>
</feature>
<evidence type="ECO:0000256" key="4">
    <source>
        <dbReference type="ARBA" id="ARBA00022777"/>
    </source>
</evidence>
<evidence type="ECO:0000256" key="2">
    <source>
        <dbReference type="ARBA" id="ARBA00022723"/>
    </source>
</evidence>